<keyword evidence="2" id="KW-0223">Dioxygenase</keyword>
<dbReference type="InterPro" id="IPR004360">
    <property type="entry name" value="Glyas_Fos-R_dOase_dom"/>
</dbReference>
<dbReference type="OrthoDB" id="9785698at2"/>
<evidence type="ECO:0000259" key="1">
    <source>
        <dbReference type="PROSITE" id="PS51819"/>
    </source>
</evidence>
<proteinExistence type="predicted"/>
<dbReference type="PANTHER" id="PTHR36110">
    <property type="entry name" value="RING-CLEAVING DIOXYGENASE MHQE-RELATED"/>
    <property type="match status" value="1"/>
</dbReference>
<dbReference type="InterPro" id="IPR037523">
    <property type="entry name" value="VOC_core"/>
</dbReference>
<reference evidence="3" key="1">
    <citation type="submission" date="2018-12" db="EMBL/GenBank/DDBJ databases">
        <title>Complete genome sequencing of Jeotgalibaca sp. H21T32.</title>
        <authorList>
            <person name="Bae J.-W."/>
            <person name="Lee S.-Y."/>
        </authorList>
    </citation>
    <scope>NUCLEOTIDE SEQUENCE [LARGE SCALE GENOMIC DNA]</scope>
    <source>
        <strain evidence="3">H21T32</strain>
    </source>
</reference>
<dbReference type="EMBL" id="CP034465">
    <property type="protein sequence ID" value="AZP03628.1"/>
    <property type="molecule type" value="Genomic_DNA"/>
</dbReference>
<accession>A0A3Q9BJ73</accession>
<dbReference type="Gene3D" id="3.10.180.10">
    <property type="entry name" value="2,3-Dihydroxybiphenyl 1,2-Dioxygenase, domain 1"/>
    <property type="match status" value="2"/>
</dbReference>
<dbReference type="PROSITE" id="PS51819">
    <property type="entry name" value="VOC"/>
    <property type="match status" value="2"/>
</dbReference>
<dbReference type="GO" id="GO:0051213">
    <property type="term" value="F:dioxygenase activity"/>
    <property type="evidence" value="ECO:0007669"/>
    <property type="project" value="UniProtKB-KW"/>
</dbReference>
<evidence type="ECO:0000313" key="2">
    <source>
        <dbReference type="EMBL" id="AZP03628.1"/>
    </source>
</evidence>
<dbReference type="AlphaFoldDB" id="A0A3Q9BJ73"/>
<name>A0A3Q9BJ73_9LACT</name>
<keyword evidence="3" id="KW-1185">Reference proteome</keyword>
<sequence length="314" mass="36528">MNKSIIHHVSVINRDVSKTYEFYHDILGLSLLLKTVNQDDISMYHLFFVNKDGQPGTNFTIFEMQDGMDRKFGTNGIERIVFAVPSVESLYFWEKYLNELDLFNCEIEEYNDSKILRFEDFDGVQLGFVPARYDRKVYTGKGTEKIPDEHAIIGFDSVHLRVRYPEASAILFKQFFDLSISKTLDDEVMVLSSENTFLNQEIHLMEDKKSPLEVMGIGGSHHLAITVQDREELEEIDAKINERNFKSSGIKDREFFQSTYYREPNNILIEVATLEGHVPKVDHEKYASFDEIPLQLPEFLEARRGFITDNLKRL</sequence>
<keyword evidence="2" id="KW-0560">Oxidoreductase</keyword>
<feature type="domain" description="VOC" evidence="1">
    <location>
        <begin position="5"/>
        <end position="131"/>
    </location>
</feature>
<dbReference type="Pfam" id="PF00903">
    <property type="entry name" value="Glyoxalase"/>
    <property type="match status" value="1"/>
</dbReference>
<dbReference type="RefSeq" id="WP_126108719.1">
    <property type="nucleotide sequence ID" value="NZ_CP034465.1"/>
</dbReference>
<dbReference type="SUPFAM" id="SSF54593">
    <property type="entry name" value="Glyoxalase/Bleomycin resistance protein/Dihydroxybiphenyl dioxygenase"/>
    <property type="match status" value="1"/>
</dbReference>
<dbReference type="KEGG" id="jeh:EJN90_02490"/>
<evidence type="ECO:0000313" key="3">
    <source>
        <dbReference type="Proteomes" id="UP000273326"/>
    </source>
</evidence>
<dbReference type="InterPro" id="IPR052537">
    <property type="entry name" value="Extradiol_RC_dioxygenase"/>
</dbReference>
<organism evidence="2 3">
    <name type="scientific">Jeotgalibaca ciconiae</name>
    <dbReference type="NCBI Taxonomy" id="2496265"/>
    <lineage>
        <taxon>Bacteria</taxon>
        <taxon>Bacillati</taxon>
        <taxon>Bacillota</taxon>
        <taxon>Bacilli</taxon>
        <taxon>Lactobacillales</taxon>
        <taxon>Carnobacteriaceae</taxon>
        <taxon>Jeotgalibaca</taxon>
    </lineage>
</organism>
<protein>
    <submittedName>
        <fullName evidence="2">Ring-cleaving dioxygenase</fullName>
    </submittedName>
</protein>
<dbReference type="InterPro" id="IPR029068">
    <property type="entry name" value="Glyas_Bleomycin-R_OHBP_Dase"/>
</dbReference>
<dbReference type="PANTHER" id="PTHR36110:SF4">
    <property type="entry name" value="RING-CLEAVING DIOXYGENASE MHQA-RELATED"/>
    <property type="match status" value="1"/>
</dbReference>
<dbReference type="Proteomes" id="UP000273326">
    <property type="component" value="Chromosome"/>
</dbReference>
<feature type="domain" description="VOC" evidence="1">
    <location>
        <begin position="154"/>
        <end position="274"/>
    </location>
</feature>
<gene>
    <name evidence="2" type="ORF">EJN90_02490</name>
</gene>